<comment type="caution">
    <text evidence="3">The sequence shown here is derived from an EMBL/GenBank/DDBJ whole genome shotgun (WGS) entry which is preliminary data.</text>
</comment>
<proteinExistence type="predicted"/>
<sequence>MSSPASSLPVSGDTSGGPCAQPTPSGNQEAVSSTPSSPNGVPGVTSVVDTSKNQGPSQRDSNAPDEGHDDADSAESDHRGETPPISSTATADHDNQGSNGADTMDEERTHANMSTGTFVPTLLTLENLPTLPQALQDLIQDGASKDWVLPEKTPRWTRPPHVAEAKTCVAYVPARSSDGTFTRDGYGGTESIVAYWDLSADDRRELAALTGCDPDKVWFKTREEPISDQDVQKVLDEASAQRELVSLFRQVEPDRLALRIFSMTHALHQLLRQFRGVVNRVKLDRQALIRDTVLSNEDVARLRLEWAFVCKYWSDRVEAEKLASEEKTKLHNDELNQVLQEQKDELESYFSRIEDLESRLSYAEGCAEALRLRFEEFVRSTCSYSRADFFHKNAIMTADHRRFRELDARLLLEAKVPAEWQANSQFICLANDDKSVVPNFPSGAELERLKDEETAKIMEHILGPSLGKQSTSKSSVTSTRSPAKPASTRPLTQSSVTKKSGSQSSETEGEMLMLPSTHQPMKRAPRSSKIKNIKTVVEASAALPKGKLWCNIRLDVQALMLMDYQYSDAYDLVQVDGLLHDKFLTEDLFEMLGAAIFHRGLDHTPWMKYVPGWLFSRAKIMLHDKLKTKVHPASWDKIPSEFPDDFESGTSEEDDTAKDADYASSGQSRNKGRKQHGRTRSSSDSDVEMLSAGDDSGNGSTQRSSGPPKVLDTSEDSENSNSYQRRESRSSSSAASSKTATPRKRLSKDQGPSSSSHKKPRSRSTPTSQSTTQSTGAETTVRIGTPFQSPLAGIKYSQLTPAELDEVEVPESDDVNSWRHRGILVKRFSDKTPQTPGFWNVDIQRYYIQDAKDRWDPDQYQEVLDQAPWDVMFSDRVQTLFFHRVEDLSSGEIGWLQDWFSLMSTCRQSIWEVLHWVTIDLGKGTSSVLMNSARQGRRSDLKKRIHKLEQTRTKIKKFKLTLLQEPAVWTVPACVCYWIIRDQSACSQTWLEQLVALDEEDHARTQWAICPENRELLQHFPRKLTKKALQNPVLARNIIPFQDGSNSAEGSDGDG</sequence>
<dbReference type="EMBL" id="JAGDFL010000616">
    <property type="protein sequence ID" value="KAG7384058.1"/>
    <property type="molecule type" value="Genomic_DNA"/>
</dbReference>
<gene>
    <name evidence="3" type="ORF">PHYBOEH_009660</name>
</gene>
<feature type="compositionally biased region" description="Low complexity" evidence="2">
    <location>
        <begin position="763"/>
        <end position="775"/>
    </location>
</feature>
<feature type="compositionally biased region" description="Polar residues" evidence="2">
    <location>
        <begin position="1"/>
        <end position="13"/>
    </location>
</feature>
<feature type="compositionally biased region" description="Low complexity" evidence="2">
    <location>
        <begin position="470"/>
        <end position="481"/>
    </location>
</feature>
<feature type="region of interest" description="Disordered" evidence="2">
    <location>
        <begin position="461"/>
        <end position="528"/>
    </location>
</feature>
<dbReference type="Proteomes" id="UP000693981">
    <property type="component" value="Unassembled WGS sequence"/>
</dbReference>
<feature type="compositionally biased region" description="Polar residues" evidence="2">
    <location>
        <begin position="47"/>
        <end position="61"/>
    </location>
</feature>
<reference evidence="3" key="1">
    <citation type="submission" date="2021-02" db="EMBL/GenBank/DDBJ databases">
        <authorList>
            <person name="Palmer J.M."/>
        </authorList>
    </citation>
    <scope>NUCLEOTIDE SEQUENCE</scope>
    <source>
        <strain evidence="3">SCRP23</strain>
    </source>
</reference>
<keyword evidence="1" id="KW-0175">Coiled coil</keyword>
<feature type="compositionally biased region" description="Polar residues" evidence="2">
    <location>
        <begin position="84"/>
        <end position="101"/>
    </location>
</feature>
<feature type="compositionally biased region" description="Acidic residues" evidence="2">
    <location>
        <begin position="642"/>
        <end position="656"/>
    </location>
</feature>
<dbReference type="OrthoDB" id="103989at2759"/>
<feature type="coiled-coil region" evidence="1">
    <location>
        <begin position="325"/>
        <end position="359"/>
    </location>
</feature>
<dbReference type="AlphaFoldDB" id="A0A8T1VV21"/>
<accession>A0A8T1VV21</accession>
<feature type="compositionally biased region" description="Polar residues" evidence="2">
    <location>
        <begin position="22"/>
        <end position="39"/>
    </location>
</feature>
<feature type="compositionally biased region" description="Basic residues" evidence="2">
    <location>
        <begin position="670"/>
        <end position="679"/>
    </location>
</feature>
<keyword evidence="4" id="KW-1185">Reference proteome</keyword>
<protein>
    <submittedName>
        <fullName evidence="3">Uncharacterized protein</fullName>
    </submittedName>
</protein>
<feature type="region of interest" description="Disordered" evidence="2">
    <location>
        <begin position="637"/>
        <end position="783"/>
    </location>
</feature>
<organism evidence="3 4">
    <name type="scientific">Phytophthora boehmeriae</name>
    <dbReference type="NCBI Taxonomy" id="109152"/>
    <lineage>
        <taxon>Eukaryota</taxon>
        <taxon>Sar</taxon>
        <taxon>Stramenopiles</taxon>
        <taxon>Oomycota</taxon>
        <taxon>Peronosporomycetes</taxon>
        <taxon>Peronosporales</taxon>
        <taxon>Peronosporaceae</taxon>
        <taxon>Phytophthora</taxon>
    </lineage>
</organism>
<evidence type="ECO:0000256" key="1">
    <source>
        <dbReference type="SAM" id="Coils"/>
    </source>
</evidence>
<feature type="compositionally biased region" description="Low complexity" evidence="2">
    <location>
        <begin position="492"/>
        <end position="505"/>
    </location>
</feature>
<name>A0A8T1VV21_9STRA</name>
<feature type="region of interest" description="Disordered" evidence="2">
    <location>
        <begin position="1"/>
        <end position="104"/>
    </location>
</feature>
<evidence type="ECO:0000256" key="2">
    <source>
        <dbReference type="SAM" id="MobiDB-lite"/>
    </source>
</evidence>
<evidence type="ECO:0000313" key="4">
    <source>
        <dbReference type="Proteomes" id="UP000693981"/>
    </source>
</evidence>
<evidence type="ECO:0000313" key="3">
    <source>
        <dbReference type="EMBL" id="KAG7384058.1"/>
    </source>
</evidence>